<dbReference type="SUPFAM" id="SSF51445">
    <property type="entry name" value="(Trans)glycosidases"/>
    <property type="match status" value="1"/>
</dbReference>
<dbReference type="PANTHER" id="PTHR16631">
    <property type="entry name" value="GLUCAN 1,3-BETA-GLUCOSIDASE"/>
    <property type="match status" value="1"/>
</dbReference>
<keyword evidence="10" id="KW-0378">Hydrolase</keyword>
<sequence length="415" mass="43575">MVNVLRTTSALAMAATTFGLANAGSFECTGINYNIRAGPDWATADVKCKPSSQIATELSTLKGVTDTIRLYSLTDCDQATAVVPAAIEAGLKIELGMWVDSATSSFEAEKAAFQTLLETGIVTADNIVGIHVGSEAVYRGDVMAAVAISNLEEIRTLCQANSGAASIPLTIADIGDTYSAYPEMTQAVDYVSANYFPFWEKVDIDGAADHFYERFSALVETASTYSKEVIVGETGWASNGTDADASPATAANAAKYFHDFYTLAEEKDLMYFYFSAFDEPWKLATLEANETVEAYFGLFTQEGVLKDVISAATASLDGSDSATITAVGADSSTSDATTTASAASTSADNSTLTTTTSVYATSSDDDDSIQGEATSDVDASSDEETPSDDGEDDTTDSTTQTSTTTTSSSHKDCGM</sequence>
<evidence type="ECO:0000256" key="8">
    <source>
        <dbReference type="ARBA" id="ARBA00022525"/>
    </source>
</evidence>
<evidence type="ECO:0000256" key="12">
    <source>
        <dbReference type="ARBA" id="ARBA00023180"/>
    </source>
</evidence>
<feature type="signal peptide" evidence="21">
    <location>
        <begin position="1"/>
        <end position="23"/>
    </location>
</feature>
<reference evidence="22 23" key="1">
    <citation type="submission" date="2018-09" db="EMBL/GenBank/DDBJ databases">
        <title>Genomic investigation of the strawberry pathogen Phytophthora fragariae indicates pathogenicity is determined by transcriptional variation in three key races.</title>
        <authorList>
            <person name="Adams T.M."/>
            <person name="Armitage A.D."/>
            <person name="Sobczyk M.K."/>
            <person name="Bates H.J."/>
            <person name="Dunwell J.M."/>
            <person name="Nellist C.F."/>
            <person name="Harrison R.J."/>
        </authorList>
    </citation>
    <scope>NUCLEOTIDE SEQUENCE [LARGE SCALE GENOMIC DNA]</scope>
    <source>
        <strain evidence="22 23">NOV-77</strain>
    </source>
</reference>
<dbReference type="GO" id="GO:0042973">
    <property type="term" value="F:glucan endo-1,3-beta-D-glucosidase activity"/>
    <property type="evidence" value="ECO:0007669"/>
    <property type="project" value="UniProtKB-EC"/>
</dbReference>
<dbReference type="GO" id="GO:0071555">
    <property type="term" value="P:cell wall organization"/>
    <property type="evidence" value="ECO:0007669"/>
    <property type="project" value="UniProtKB-KW"/>
</dbReference>
<evidence type="ECO:0000256" key="15">
    <source>
        <dbReference type="ARBA" id="ARBA00023326"/>
    </source>
</evidence>
<organism evidence="22 23">
    <name type="scientific">Phytophthora fragariae</name>
    <dbReference type="NCBI Taxonomy" id="53985"/>
    <lineage>
        <taxon>Eukaryota</taxon>
        <taxon>Sar</taxon>
        <taxon>Stramenopiles</taxon>
        <taxon>Oomycota</taxon>
        <taxon>Peronosporomycetes</taxon>
        <taxon>Peronosporales</taxon>
        <taxon>Peronosporaceae</taxon>
        <taxon>Phytophthora</taxon>
    </lineage>
</organism>
<evidence type="ECO:0000256" key="5">
    <source>
        <dbReference type="ARBA" id="ARBA00012780"/>
    </source>
</evidence>
<evidence type="ECO:0000256" key="9">
    <source>
        <dbReference type="ARBA" id="ARBA00022729"/>
    </source>
</evidence>
<evidence type="ECO:0000256" key="6">
    <source>
        <dbReference type="ARBA" id="ARBA00022475"/>
    </source>
</evidence>
<gene>
    <name evidence="22" type="ORF">PF008_g21575</name>
</gene>
<dbReference type="PANTHER" id="PTHR16631:SF17">
    <property type="entry name" value="GLUCAN ENDO-1,3-BETA-GLUCOSIDASE BTGC"/>
    <property type="match status" value="1"/>
</dbReference>
<dbReference type="Gene3D" id="3.20.20.80">
    <property type="entry name" value="Glycosidases"/>
    <property type="match status" value="1"/>
</dbReference>
<evidence type="ECO:0000256" key="1">
    <source>
        <dbReference type="ARBA" id="ARBA00000382"/>
    </source>
</evidence>
<evidence type="ECO:0000256" key="4">
    <source>
        <dbReference type="ARBA" id="ARBA00008773"/>
    </source>
</evidence>
<evidence type="ECO:0000256" key="17">
    <source>
        <dbReference type="ARBA" id="ARBA00042373"/>
    </source>
</evidence>
<evidence type="ECO:0000256" key="20">
    <source>
        <dbReference type="SAM" id="MobiDB-lite"/>
    </source>
</evidence>
<feature type="compositionally biased region" description="Low complexity" evidence="20">
    <location>
        <begin position="329"/>
        <end position="347"/>
    </location>
</feature>
<evidence type="ECO:0000256" key="10">
    <source>
        <dbReference type="ARBA" id="ARBA00022801"/>
    </source>
</evidence>
<dbReference type="InterPro" id="IPR050732">
    <property type="entry name" value="Beta-glucan_modifiers"/>
</dbReference>
<evidence type="ECO:0000256" key="19">
    <source>
        <dbReference type="RuleBase" id="RU004335"/>
    </source>
</evidence>
<comment type="function">
    <text evidence="16">Glucanases play a role in cell expansion during growth, in cell-cell fusion during mating, and in spore release during sporulation. This enzyme may be involved in beta-glucan degradation. Active on laminarin and lichenan.</text>
</comment>
<evidence type="ECO:0000256" key="16">
    <source>
        <dbReference type="ARBA" id="ARBA00037649"/>
    </source>
</evidence>
<evidence type="ECO:0000256" key="13">
    <source>
        <dbReference type="ARBA" id="ARBA00023277"/>
    </source>
</evidence>
<feature type="region of interest" description="Disordered" evidence="20">
    <location>
        <begin position="359"/>
        <end position="415"/>
    </location>
</feature>
<comment type="caution">
    <text evidence="22">The sequence shown here is derived from an EMBL/GenBank/DDBJ whole genome shotgun (WGS) entry which is preliminary data.</text>
</comment>
<keyword evidence="12" id="KW-0325">Glycoprotein</keyword>
<dbReference type="GO" id="GO:0000272">
    <property type="term" value="P:polysaccharide catabolic process"/>
    <property type="evidence" value="ECO:0007669"/>
    <property type="project" value="UniProtKB-KW"/>
</dbReference>
<feature type="compositionally biased region" description="Low complexity" evidence="20">
    <location>
        <begin position="396"/>
        <end position="408"/>
    </location>
</feature>
<evidence type="ECO:0000256" key="3">
    <source>
        <dbReference type="ARBA" id="ARBA00004236"/>
    </source>
</evidence>
<evidence type="ECO:0000256" key="2">
    <source>
        <dbReference type="ARBA" id="ARBA00004191"/>
    </source>
</evidence>
<evidence type="ECO:0000313" key="23">
    <source>
        <dbReference type="Proteomes" id="UP000486351"/>
    </source>
</evidence>
<evidence type="ECO:0000256" key="14">
    <source>
        <dbReference type="ARBA" id="ARBA00023316"/>
    </source>
</evidence>
<comment type="subcellular location">
    <subcellularLocation>
        <location evidence="3">Cell membrane</location>
    </subcellularLocation>
    <subcellularLocation>
        <location evidence="2">Secreted</location>
        <location evidence="2">Cell wall</location>
    </subcellularLocation>
</comment>
<dbReference type="Pfam" id="PF00332">
    <property type="entry name" value="Glyco_hydro_17"/>
    <property type="match status" value="1"/>
</dbReference>
<comment type="similarity">
    <text evidence="4 19">Belongs to the glycosyl hydrolase 17 family.</text>
</comment>
<keyword evidence="14" id="KW-0961">Cell wall biogenesis/degradation</keyword>
<evidence type="ECO:0000313" key="22">
    <source>
        <dbReference type="EMBL" id="KAE9306013.1"/>
    </source>
</evidence>
<evidence type="ECO:0000256" key="18">
    <source>
        <dbReference type="ARBA" id="ARBA00043078"/>
    </source>
</evidence>
<feature type="region of interest" description="Disordered" evidence="20">
    <location>
        <begin position="328"/>
        <end position="347"/>
    </location>
</feature>
<dbReference type="InterPro" id="IPR000490">
    <property type="entry name" value="Glyco_hydro_17"/>
</dbReference>
<dbReference type="InterPro" id="IPR017853">
    <property type="entry name" value="GH"/>
</dbReference>
<proteinExistence type="inferred from homology"/>
<keyword evidence="7" id="KW-0134">Cell wall</keyword>
<evidence type="ECO:0000256" key="7">
    <source>
        <dbReference type="ARBA" id="ARBA00022512"/>
    </source>
</evidence>
<dbReference type="AlphaFoldDB" id="A0A6G0QW59"/>
<keyword evidence="6" id="KW-1003">Cell membrane</keyword>
<comment type="catalytic activity">
    <reaction evidence="1">
        <text>Hydrolysis of (1-&gt;3)-beta-D-glucosidic linkages in (1-&gt;3)-beta-D-glucans.</text>
        <dbReference type="EC" id="3.2.1.39"/>
    </reaction>
</comment>
<feature type="chain" id="PRO_5026109487" description="glucan endo-1,3-beta-D-glucosidase" evidence="21">
    <location>
        <begin position="24"/>
        <end position="415"/>
    </location>
</feature>
<name>A0A6G0QW59_9STRA</name>
<accession>A0A6G0QW59</accession>
<keyword evidence="15" id="KW-0624">Polysaccharide degradation</keyword>
<keyword evidence="8" id="KW-0964">Secreted</keyword>
<dbReference type="Proteomes" id="UP000486351">
    <property type="component" value="Unassembled WGS sequence"/>
</dbReference>
<evidence type="ECO:0000256" key="11">
    <source>
        <dbReference type="ARBA" id="ARBA00023136"/>
    </source>
</evidence>
<keyword evidence="13" id="KW-0119">Carbohydrate metabolism</keyword>
<dbReference type="EC" id="3.2.1.39" evidence="5"/>
<protein>
    <recommendedName>
        <fullName evidence="5">glucan endo-1,3-beta-D-glucosidase</fullName>
        <ecNumber evidence="5">3.2.1.39</ecNumber>
    </recommendedName>
    <alternativeName>
        <fullName evidence="18">Endo-1,3-beta-glucanase btgC</fullName>
    </alternativeName>
    <alternativeName>
        <fullName evidence="17">Laminarinase btgC</fullName>
    </alternativeName>
</protein>
<evidence type="ECO:0000256" key="21">
    <source>
        <dbReference type="SAM" id="SignalP"/>
    </source>
</evidence>
<feature type="compositionally biased region" description="Acidic residues" evidence="20">
    <location>
        <begin position="379"/>
        <end position="395"/>
    </location>
</feature>
<dbReference type="GO" id="GO:0005886">
    <property type="term" value="C:plasma membrane"/>
    <property type="evidence" value="ECO:0007669"/>
    <property type="project" value="UniProtKB-SubCell"/>
</dbReference>
<keyword evidence="11" id="KW-0472">Membrane</keyword>
<dbReference type="EMBL" id="QXFY01001949">
    <property type="protein sequence ID" value="KAE9306013.1"/>
    <property type="molecule type" value="Genomic_DNA"/>
</dbReference>
<keyword evidence="9 21" id="KW-0732">Signal</keyword>